<accession>A0A1F7IYB2</accession>
<gene>
    <name evidence="2" type="ORF">A3A93_01820</name>
</gene>
<keyword evidence="1" id="KW-1133">Transmembrane helix</keyword>
<sequence>MLNFLAQEPTITPIVNSTSFPSMRFANIGVLVSIVAPILIIGAALVFGGMMVMVAWRVLNAKGNAEEIGKAQGTAMFAVIGIVVVIAAYLIIKLLEFILGVDFPI</sequence>
<dbReference type="EMBL" id="MGAL01000017">
    <property type="protein sequence ID" value="OGK48354.1"/>
    <property type="molecule type" value="Genomic_DNA"/>
</dbReference>
<feature type="transmembrane region" description="Helical" evidence="1">
    <location>
        <begin position="71"/>
        <end position="92"/>
    </location>
</feature>
<keyword evidence="1" id="KW-0472">Membrane</keyword>
<dbReference type="AlphaFoldDB" id="A0A1F7IYB2"/>
<comment type="caution">
    <text evidence="2">The sequence shown here is derived from an EMBL/GenBank/DDBJ whole genome shotgun (WGS) entry which is preliminary data.</text>
</comment>
<organism evidence="2 3">
    <name type="scientific">Candidatus Roizmanbacteria bacterium RIFCSPLOWO2_01_FULL_38_12</name>
    <dbReference type="NCBI Taxonomy" id="1802061"/>
    <lineage>
        <taxon>Bacteria</taxon>
        <taxon>Candidatus Roizmaniibacteriota</taxon>
    </lineage>
</organism>
<name>A0A1F7IYB2_9BACT</name>
<keyword evidence="1" id="KW-0812">Transmembrane</keyword>
<feature type="transmembrane region" description="Helical" evidence="1">
    <location>
        <begin position="28"/>
        <end position="59"/>
    </location>
</feature>
<protein>
    <submittedName>
        <fullName evidence="2">Uncharacterized protein</fullName>
    </submittedName>
</protein>
<dbReference type="Proteomes" id="UP000177141">
    <property type="component" value="Unassembled WGS sequence"/>
</dbReference>
<evidence type="ECO:0000256" key="1">
    <source>
        <dbReference type="SAM" id="Phobius"/>
    </source>
</evidence>
<reference evidence="2 3" key="1">
    <citation type="journal article" date="2016" name="Nat. Commun.">
        <title>Thousands of microbial genomes shed light on interconnected biogeochemical processes in an aquifer system.</title>
        <authorList>
            <person name="Anantharaman K."/>
            <person name="Brown C.T."/>
            <person name="Hug L.A."/>
            <person name="Sharon I."/>
            <person name="Castelle C.J."/>
            <person name="Probst A.J."/>
            <person name="Thomas B.C."/>
            <person name="Singh A."/>
            <person name="Wilkins M.J."/>
            <person name="Karaoz U."/>
            <person name="Brodie E.L."/>
            <person name="Williams K.H."/>
            <person name="Hubbard S.S."/>
            <person name="Banfield J.F."/>
        </authorList>
    </citation>
    <scope>NUCLEOTIDE SEQUENCE [LARGE SCALE GENOMIC DNA]</scope>
</reference>
<evidence type="ECO:0000313" key="3">
    <source>
        <dbReference type="Proteomes" id="UP000177141"/>
    </source>
</evidence>
<proteinExistence type="predicted"/>
<evidence type="ECO:0000313" key="2">
    <source>
        <dbReference type="EMBL" id="OGK48354.1"/>
    </source>
</evidence>